<dbReference type="Proteomes" id="UP000177652">
    <property type="component" value="Unassembled WGS sequence"/>
</dbReference>
<gene>
    <name evidence="2" type="ORF">A3D71_00150</name>
</gene>
<dbReference type="STRING" id="1798497.A3D71_00150"/>
<proteinExistence type="predicted"/>
<keyword evidence="1" id="KW-1133">Transmembrane helix</keyword>
<accession>A0A1F6DV98</accession>
<dbReference type="EMBL" id="MFLK01000051">
    <property type="protein sequence ID" value="OGG65351.1"/>
    <property type="molecule type" value="Genomic_DNA"/>
</dbReference>
<dbReference type="AlphaFoldDB" id="A0A1F6DV98"/>
<keyword evidence="1" id="KW-0472">Membrane</keyword>
<comment type="caution">
    <text evidence="2">The sequence shown here is derived from an EMBL/GenBank/DDBJ whole genome shotgun (WGS) entry which is preliminary data.</text>
</comment>
<reference evidence="2 3" key="1">
    <citation type="journal article" date="2016" name="Nat. Commun.">
        <title>Thousands of microbial genomes shed light on interconnected biogeochemical processes in an aquifer system.</title>
        <authorList>
            <person name="Anantharaman K."/>
            <person name="Brown C.T."/>
            <person name="Hug L.A."/>
            <person name="Sharon I."/>
            <person name="Castelle C.J."/>
            <person name="Probst A.J."/>
            <person name="Thomas B.C."/>
            <person name="Singh A."/>
            <person name="Wilkins M.J."/>
            <person name="Karaoz U."/>
            <person name="Brodie E.L."/>
            <person name="Williams K.H."/>
            <person name="Hubbard S.S."/>
            <person name="Banfield J.F."/>
        </authorList>
    </citation>
    <scope>NUCLEOTIDE SEQUENCE [LARGE SCALE GENOMIC DNA]</scope>
</reference>
<evidence type="ECO:0000313" key="3">
    <source>
        <dbReference type="Proteomes" id="UP000177652"/>
    </source>
</evidence>
<evidence type="ECO:0000313" key="2">
    <source>
        <dbReference type="EMBL" id="OGG65351.1"/>
    </source>
</evidence>
<name>A0A1F6DV98_9BACT</name>
<feature type="transmembrane region" description="Helical" evidence="1">
    <location>
        <begin position="12"/>
        <end position="32"/>
    </location>
</feature>
<protein>
    <submittedName>
        <fullName evidence="2">Uncharacterized protein</fullName>
    </submittedName>
</protein>
<keyword evidence="1" id="KW-0812">Transmembrane</keyword>
<sequence>MSWASRRRTTYLTGVIIFFIVVIGAPIAYIYFKTPPTCGDGIQNQGETSIDKGGPCLILDERMLQPHATLWARSFRVRDGSYNAVAYIQNPNNNAGVRAARYRFGLYDSQNILIAEREGTTYIMPGAITPVIAARINTGSRIVTRTYFELSEPLVWERMKDNALVLTVNNKDISDVTGTPRLTATVKNNSVASITDIAFVAVIFDPAGNAFAASATTLARIDSGASSQITFTWPDPFTMQTGRIDVIPLVRPTLVEPQN</sequence>
<evidence type="ECO:0000256" key="1">
    <source>
        <dbReference type="SAM" id="Phobius"/>
    </source>
</evidence>
<organism evidence="2 3">
    <name type="scientific">Candidatus Kaiserbacteria bacterium RIFCSPHIGHO2_02_FULL_55_20</name>
    <dbReference type="NCBI Taxonomy" id="1798497"/>
    <lineage>
        <taxon>Bacteria</taxon>
        <taxon>Candidatus Kaiseribacteriota</taxon>
    </lineage>
</organism>